<sequence length="207" mass="22803">MRPTKPTLNHEYIATVALALVDSVGLGKFSMRKLGAELGVDPMAVYYYYRDQEALFDGIAELLFDELRVDTLPWESSWRVLCERLYTRLRDTLLDHPHAVSIFATRPVRSPAAIEHGERAIAILRDAGFGPALALQLTRCLREFTLGHAQSIAAVRLGAGLRSKKPAPQDPGYNLIAESADAAEIDAHFGIGLTAMLDGFERLLPST</sequence>
<accession>A0ABP6XGE0</accession>
<feature type="domain" description="HTH tetR-type" evidence="5">
    <location>
        <begin position="7"/>
        <end position="67"/>
    </location>
</feature>
<evidence type="ECO:0000256" key="1">
    <source>
        <dbReference type="ARBA" id="ARBA00023015"/>
    </source>
</evidence>
<comment type="caution">
    <text evidence="6">The sequence shown here is derived from an EMBL/GenBank/DDBJ whole genome shotgun (WGS) entry which is preliminary data.</text>
</comment>
<evidence type="ECO:0000256" key="3">
    <source>
        <dbReference type="ARBA" id="ARBA00023163"/>
    </source>
</evidence>
<dbReference type="Gene3D" id="1.10.357.10">
    <property type="entry name" value="Tetracycline Repressor, domain 2"/>
    <property type="match status" value="1"/>
</dbReference>
<dbReference type="PROSITE" id="PS50977">
    <property type="entry name" value="HTH_TETR_2"/>
    <property type="match status" value="1"/>
</dbReference>
<evidence type="ECO:0000313" key="7">
    <source>
        <dbReference type="Proteomes" id="UP001500630"/>
    </source>
</evidence>
<dbReference type="SUPFAM" id="SSF48498">
    <property type="entry name" value="Tetracyclin repressor-like, C-terminal domain"/>
    <property type="match status" value="1"/>
</dbReference>
<organism evidence="6 7">
    <name type="scientific">Nonomuraea rosea</name>
    <dbReference type="NCBI Taxonomy" id="638574"/>
    <lineage>
        <taxon>Bacteria</taxon>
        <taxon>Bacillati</taxon>
        <taxon>Actinomycetota</taxon>
        <taxon>Actinomycetes</taxon>
        <taxon>Streptosporangiales</taxon>
        <taxon>Streptosporangiaceae</taxon>
        <taxon>Nonomuraea</taxon>
    </lineage>
</organism>
<dbReference type="Proteomes" id="UP001500630">
    <property type="component" value="Unassembled WGS sequence"/>
</dbReference>
<gene>
    <name evidence="6" type="ORF">GCM10022419_053280</name>
</gene>
<dbReference type="InterPro" id="IPR001647">
    <property type="entry name" value="HTH_TetR"/>
</dbReference>
<dbReference type="InterPro" id="IPR004111">
    <property type="entry name" value="Repressor_TetR_C"/>
</dbReference>
<keyword evidence="7" id="KW-1185">Reference proteome</keyword>
<keyword evidence="3" id="KW-0804">Transcription</keyword>
<evidence type="ECO:0000313" key="6">
    <source>
        <dbReference type="EMBL" id="GAA3565935.1"/>
    </source>
</evidence>
<keyword evidence="1" id="KW-0805">Transcription regulation</keyword>
<evidence type="ECO:0000259" key="5">
    <source>
        <dbReference type="PROSITE" id="PS50977"/>
    </source>
</evidence>
<feature type="DNA-binding region" description="H-T-H motif" evidence="4">
    <location>
        <begin position="30"/>
        <end position="49"/>
    </location>
</feature>
<dbReference type="InterPro" id="IPR009057">
    <property type="entry name" value="Homeodomain-like_sf"/>
</dbReference>
<dbReference type="SUPFAM" id="SSF46689">
    <property type="entry name" value="Homeodomain-like"/>
    <property type="match status" value="1"/>
</dbReference>
<name>A0ABP6XGE0_9ACTN</name>
<dbReference type="InterPro" id="IPR036271">
    <property type="entry name" value="Tet_transcr_reg_TetR-rel_C_sf"/>
</dbReference>
<dbReference type="Pfam" id="PF02909">
    <property type="entry name" value="TetR_C_1"/>
    <property type="match status" value="1"/>
</dbReference>
<proteinExistence type="predicted"/>
<evidence type="ECO:0000256" key="2">
    <source>
        <dbReference type="ARBA" id="ARBA00023125"/>
    </source>
</evidence>
<dbReference type="RefSeq" id="WP_345565798.1">
    <property type="nucleotide sequence ID" value="NZ_BAABDQ010000011.1"/>
</dbReference>
<protein>
    <recommendedName>
        <fullName evidence="5">HTH tetR-type domain-containing protein</fullName>
    </recommendedName>
</protein>
<dbReference type="Pfam" id="PF00440">
    <property type="entry name" value="TetR_N"/>
    <property type="match status" value="1"/>
</dbReference>
<reference evidence="7" key="1">
    <citation type="journal article" date="2019" name="Int. J. Syst. Evol. Microbiol.">
        <title>The Global Catalogue of Microorganisms (GCM) 10K type strain sequencing project: providing services to taxonomists for standard genome sequencing and annotation.</title>
        <authorList>
            <consortium name="The Broad Institute Genomics Platform"/>
            <consortium name="The Broad Institute Genome Sequencing Center for Infectious Disease"/>
            <person name="Wu L."/>
            <person name="Ma J."/>
        </authorList>
    </citation>
    <scope>NUCLEOTIDE SEQUENCE [LARGE SCALE GENOMIC DNA]</scope>
    <source>
        <strain evidence="7">JCM 17326</strain>
    </source>
</reference>
<keyword evidence="2 4" id="KW-0238">DNA-binding</keyword>
<evidence type="ECO:0000256" key="4">
    <source>
        <dbReference type="PROSITE-ProRule" id="PRU00335"/>
    </source>
</evidence>
<dbReference type="EMBL" id="BAABDQ010000011">
    <property type="protein sequence ID" value="GAA3565935.1"/>
    <property type="molecule type" value="Genomic_DNA"/>
</dbReference>